<feature type="region of interest" description="Disordered" evidence="1">
    <location>
        <begin position="137"/>
        <end position="171"/>
    </location>
</feature>
<dbReference type="Proteomes" id="UP000501452">
    <property type="component" value="Chromosome"/>
</dbReference>
<gene>
    <name evidence="2" type="ORF">GBA63_20260</name>
</gene>
<dbReference type="RefSeq" id="WP_166179189.1">
    <property type="nucleotide sequence ID" value="NZ_CP045119.1"/>
</dbReference>
<reference evidence="2 3" key="1">
    <citation type="submission" date="2019-10" db="EMBL/GenBank/DDBJ databases">
        <title>Rubrobacter sp nov SCSIO 52090 isolated from a deep-sea sediment in the South China Sea.</title>
        <authorList>
            <person name="Chen R.W."/>
        </authorList>
    </citation>
    <scope>NUCLEOTIDE SEQUENCE [LARGE SCALE GENOMIC DNA]</scope>
    <source>
        <strain evidence="2 3">SCSIO 52909</strain>
    </source>
</reference>
<sequence>MKVKKVVAIGGLAAAGGGAALLIGRLTGNRWAGRVVGNGYRPTGTARAFSVNGESSADSKTDRWLAVTVNRPPQEIPTEDGLPGPLADLGDGVEVRIQPAPADKGTEISALPRGSSSKDYRQKVRKALRETKQILETGEVLSPDWPPTTKDTPGGKLLGAATSRSRREGLL</sequence>
<organism evidence="2 3">
    <name type="scientific">Rubrobacter tropicus</name>
    <dbReference type="NCBI Taxonomy" id="2653851"/>
    <lineage>
        <taxon>Bacteria</taxon>
        <taxon>Bacillati</taxon>
        <taxon>Actinomycetota</taxon>
        <taxon>Rubrobacteria</taxon>
        <taxon>Rubrobacterales</taxon>
        <taxon>Rubrobacteraceae</taxon>
        <taxon>Rubrobacter</taxon>
    </lineage>
</organism>
<evidence type="ECO:0000313" key="2">
    <source>
        <dbReference type="EMBL" id="QIN84723.1"/>
    </source>
</evidence>
<evidence type="ECO:0000313" key="3">
    <source>
        <dbReference type="Proteomes" id="UP000501452"/>
    </source>
</evidence>
<accession>A0A6G8QE46</accession>
<keyword evidence="3" id="KW-1185">Reference proteome</keyword>
<evidence type="ECO:0000256" key="1">
    <source>
        <dbReference type="SAM" id="MobiDB-lite"/>
    </source>
</evidence>
<dbReference type="AlphaFoldDB" id="A0A6G8QE46"/>
<protein>
    <submittedName>
        <fullName evidence="2">Uncharacterized protein</fullName>
    </submittedName>
</protein>
<name>A0A6G8QE46_9ACTN</name>
<proteinExistence type="predicted"/>
<dbReference type="KEGG" id="rub:GBA63_20260"/>
<feature type="region of interest" description="Disordered" evidence="1">
    <location>
        <begin position="99"/>
        <end position="122"/>
    </location>
</feature>
<dbReference type="EMBL" id="CP045119">
    <property type="protein sequence ID" value="QIN84723.1"/>
    <property type="molecule type" value="Genomic_DNA"/>
</dbReference>